<dbReference type="Proteomes" id="UP000451233">
    <property type="component" value="Unassembled WGS sequence"/>
</dbReference>
<dbReference type="AlphaFoldDB" id="A0A7K1XYX5"/>
<accession>A0A7K1XYX5</accession>
<evidence type="ECO:0008006" key="5">
    <source>
        <dbReference type="Google" id="ProtNLM"/>
    </source>
</evidence>
<protein>
    <recommendedName>
        <fullName evidence="5">Quinol oxidase subunit 4</fullName>
    </recommendedName>
</protein>
<organism evidence="3 4">
    <name type="scientific">Hufsiella ginkgonis</name>
    <dbReference type="NCBI Taxonomy" id="2695274"/>
    <lineage>
        <taxon>Bacteria</taxon>
        <taxon>Pseudomonadati</taxon>
        <taxon>Bacteroidota</taxon>
        <taxon>Sphingobacteriia</taxon>
        <taxon>Sphingobacteriales</taxon>
        <taxon>Sphingobacteriaceae</taxon>
        <taxon>Hufsiella</taxon>
    </lineage>
</organism>
<evidence type="ECO:0000256" key="2">
    <source>
        <dbReference type="SAM" id="SignalP"/>
    </source>
</evidence>
<reference evidence="3 4" key="1">
    <citation type="submission" date="2019-11" db="EMBL/GenBank/DDBJ databases">
        <title>Pedobacter sp. HMF7056 Genome sequencing and assembly.</title>
        <authorList>
            <person name="Kang H."/>
            <person name="Kim H."/>
            <person name="Joh K."/>
        </authorList>
    </citation>
    <scope>NUCLEOTIDE SEQUENCE [LARGE SCALE GENOMIC DNA]</scope>
    <source>
        <strain evidence="3 4">HMF7056</strain>
    </source>
</reference>
<dbReference type="RefSeq" id="WP_160907217.1">
    <property type="nucleotide sequence ID" value="NZ_WVHS01000003.1"/>
</dbReference>
<feature type="signal peptide" evidence="2">
    <location>
        <begin position="1"/>
        <end position="19"/>
    </location>
</feature>
<proteinExistence type="predicted"/>
<keyword evidence="2" id="KW-0732">Signal</keyword>
<name>A0A7K1XYX5_9SPHI</name>
<dbReference type="PROSITE" id="PS51257">
    <property type="entry name" value="PROKAR_LIPOPROTEIN"/>
    <property type="match status" value="1"/>
</dbReference>
<evidence type="ECO:0000313" key="3">
    <source>
        <dbReference type="EMBL" id="MXV16204.1"/>
    </source>
</evidence>
<gene>
    <name evidence="3" type="ORF">GS398_12890</name>
</gene>
<sequence length="56" mass="5997">MRKLLVLFVLAVAVFLACNAQKTVDPTGRGPIPKGIRESQKDTSITGAKRDTAGKQ</sequence>
<feature type="region of interest" description="Disordered" evidence="1">
    <location>
        <begin position="23"/>
        <end position="56"/>
    </location>
</feature>
<evidence type="ECO:0000313" key="4">
    <source>
        <dbReference type="Proteomes" id="UP000451233"/>
    </source>
</evidence>
<keyword evidence="4" id="KW-1185">Reference proteome</keyword>
<evidence type="ECO:0000256" key="1">
    <source>
        <dbReference type="SAM" id="MobiDB-lite"/>
    </source>
</evidence>
<feature type="chain" id="PRO_5029766369" description="Quinol oxidase subunit 4" evidence="2">
    <location>
        <begin position="20"/>
        <end position="56"/>
    </location>
</feature>
<dbReference type="EMBL" id="WVHS01000003">
    <property type="protein sequence ID" value="MXV16204.1"/>
    <property type="molecule type" value="Genomic_DNA"/>
</dbReference>
<comment type="caution">
    <text evidence="3">The sequence shown here is derived from an EMBL/GenBank/DDBJ whole genome shotgun (WGS) entry which is preliminary data.</text>
</comment>